<reference evidence="2" key="2">
    <citation type="submission" date="2023-04" db="EMBL/GenBank/DDBJ databases">
        <authorList>
            <person name="Bruccoleri R.E."/>
            <person name="Oakeley E.J."/>
            <person name="Faust A.-M."/>
            <person name="Dessus-Babus S."/>
            <person name="Altorfer M."/>
            <person name="Burckhardt D."/>
            <person name="Oertli M."/>
            <person name="Naumann U."/>
            <person name="Petersen F."/>
            <person name="Wong J."/>
        </authorList>
    </citation>
    <scope>NUCLEOTIDE SEQUENCE</scope>
    <source>
        <strain evidence="2">GSM-AAB239-AS_SAM_17_03QT</strain>
        <tissue evidence="2">Leaf</tissue>
    </source>
</reference>
<comment type="caution">
    <text evidence="2">The sequence shown here is derived from an EMBL/GenBank/DDBJ whole genome shotgun (WGS) entry which is preliminary data.</text>
</comment>
<evidence type="ECO:0000256" key="1">
    <source>
        <dbReference type="SAM" id="Phobius"/>
    </source>
</evidence>
<evidence type="ECO:0000313" key="3">
    <source>
        <dbReference type="Proteomes" id="UP001140949"/>
    </source>
</evidence>
<feature type="transmembrane region" description="Helical" evidence="1">
    <location>
        <begin position="50"/>
        <end position="67"/>
    </location>
</feature>
<keyword evidence="1" id="KW-0472">Membrane</keyword>
<keyword evidence="1" id="KW-0812">Transmembrane</keyword>
<gene>
    <name evidence="2" type="ORF">M6B38_126960</name>
</gene>
<dbReference type="Proteomes" id="UP001140949">
    <property type="component" value="Unassembled WGS sequence"/>
</dbReference>
<sequence>MDFRTFRELFCEVGNYLVVISVDYLGWKLFAGIYRRAFPVLGLSRNRGSAAQIFTKIIFLLISKLAFKNDFKTDFRATTVLVCGPRRNTNAPVRPDVEA</sequence>
<evidence type="ECO:0000313" key="2">
    <source>
        <dbReference type="EMBL" id="KAJ6827460.1"/>
    </source>
</evidence>
<keyword evidence="1" id="KW-1133">Transmembrane helix</keyword>
<protein>
    <submittedName>
        <fullName evidence="2">Basic proline-rich protein-like isoform X1</fullName>
    </submittedName>
</protein>
<dbReference type="EMBL" id="JANAVB010020200">
    <property type="protein sequence ID" value="KAJ6827460.1"/>
    <property type="molecule type" value="Genomic_DNA"/>
</dbReference>
<dbReference type="AlphaFoldDB" id="A0AAX6GFH4"/>
<organism evidence="2 3">
    <name type="scientific">Iris pallida</name>
    <name type="common">Sweet iris</name>
    <dbReference type="NCBI Taxonomy" id="29817"/>
    <lineage>
        <taxon>Eukaryota</taxon>
        <taxon>Viridiplantae</taxon>
        <taxon>Streptophyta</taxon>
        <taxon>Embryophyta</taxon>
        <taxon>Tracheophyta</taxon>
        <taxon>Spermatophyta</taxon>
        <taxon>Magnoliopsida</taxon>
        <taxon>Liliopsida</taxon>
        <taxon>Asparagales</taxon>
        <taxon>Iridaceae</taxon>
        <taxon>Iridoideae</taxon>
        <taxon>Irideae</taxon>
        <taxon>Iris</taxon>
    </lineage>
</organism>
<name>A0AAX6GFH4_IRIPA</name>
<accession>A0AAX6GFH4</accession>
<reference evidence="2" key="1">
    <citation type="journal article" date="2023" name="GigaByte">
        <title>Genome assembly of the bearded iris, Iris pallida Lam.</title>
        <authorList>
            <person name="Bruccoleri R.E."/>
            <person name="Oakeley E.J."/>
            <person name="Faust A.M.E."/>
            <person name="Altorfer M."/>
            <person name="Dessus-Babus S."/>
            <person name="Burckhardt D."/>
            <person name="Oertli M."/>
            <person name="Naumann U."/>
            <person name="Petersen F."/>
            <person name="Wong J."/>
        </authorList>
    </citation>
    <scope>NUCLEOTIDE SEQUENCE</scope>
    <source>
        <strain evidence="2">GSM-AAB239-AS_SAM_17_03QT</strain>
    </source>
</reference>
<feature type="transmembrane region" description="Helical" evidence="1">
    <location>
        <begin position="9"/>
        <end position="30"/>
    </location>
</feature>
<keyword evidence="3" id="KW-1185">Reference proteome</keyword>
<proteinExistence type="predicted"/>